<dbReference type="Pfam" id="PF00856">
    <property type="entry name" value="SET"/>
    <property type="match status" value="1"/>
</dbReference>
<reference evidence="12" key="2">
    <citation type="submission" date="2025-08" db="UniProtKB">
        <authorList>
            <consortium name="Ensembl"/>
        </authorList>
    </citation>
    <scope>IDENTIFICATION</scope>
</reference>
<dbReference type="OMA" id="LHMKLGK"/>
<dbReference type="InterPro" id="IPR050869">
    <property type="entry name" value="H3K4_H4K5_MeTrfase"/>
</dbReference>
<dbReference type="CTD" id="64754"/>
<dbReference type="PROSITE" id="PS50865">
    <property type="entry name" value="ZF_MYND_2"/>
    <property type="match status" value="1"/>
</dbReference>
<organism evidence="12 13">
    <name type="scientific">Echeneis naucrates</name>
    <name type="common">Live sharksucker</name>
    <dbReference type="NCBI Taxonomy" id="173247"/>
    <lineage>
        <taxon>Eukaryota</taxon>
        <taxon>Metazoa</taxon>
        <taxon>Chordata</taxon>
        <taxon>Craniata</taxon>
        <taxon>Vertebrata</taxon>
        <taxon>Euteleostomi</taxon>
        <taxon>Actinopterygii</taxon>
        <taxon>Neopterygii</taxon>
        <taxon>Teleostei</taxon>
        <taxon>Neoteleostei</taxon>
        <taxon>Acanthomorphata</taxon>
        <taxon>Carangaria</taxon>
        <taxon>Carangiformes</taxon>
        <taxon>Echeneidae</taxon>
        <taxon>Echeneis</taxon>
    </lineage>
</organism>
<evidence type="ECO:0000256" key="2">
    <source>
        <dbReference type="ARBA" id="ARBA00022603"/>
    </source>
</evidence>
<dbReference type="GO" id="GO:0005634">
    <property type="term" value="C:nucleus"/>
    <property type="evidence" value="ECO:0007669"/>
    <property type="project" value="TreeGrafter"/>
</dbReference>
<keyword evidence="5" id="KW-0479">Metal-binding</keyword>
<dbReference type="Proteomes" id="UP000472264">
    <property type="component" value="Chromosome 3"/>
</dbReference>
<dbReference type="InterPro" id="IPR001214">
    <property type="entry name" value="SET_dom"/>
</dbReference>
<name>A0A665V1U8_ECHNA</name>
<reference evidence="12" key="3">
    <citation type="submission" date="2025-09" db="UniProtKB">
        <authorList>
            <consortium name="Ensembl"/>
        </authorList>
    </citation>
    <scope>IDENTIFICATION</scope>
</reference>
<evidence type="ECO:0000256" key="1">
    <source>
        <dbReference type="ARBA" id="ARBA00012182"/>
    </source>
</evidence>
<evidence type="ECO:0000256" key="9">
    <source>
        <dbReference type="PROSITE-ProRule" id="PRU00134"/>
    </source>
</evidence>
<feature type="domain" description="SET" evidence="10">
    <location>
        <begin position="3"/>
        <end position="245"/>
    </location>
</feature>
<dbReference type="PROSITE" id="PS50280">
    <property type="entry name" value="SET"/>
    <property type="match status" value="1"/>
</dbReference>
<reference evidence="12" key="1">
    <citation type="submission" date="2021-04" db="EMBL/GenBank/DDBJ databases">
        <authorList>
            <consortium name="Wellcome Sanger Institute Data Sharing"/>
        </authorList>
    </citation>
    <scope>NUCLEOTIDE SEQUENCE [LARGE SCALE GENOMIC DNA]</scope>
</reference>
<dbReference type="EC" id="2.1.1.354" evidence="1"/>
<dbReference type="Gene3D" id="1.10.220.160">
    <property type="match status" value="1"/>
</dbReference>
<dbReference type="FunFam" id="2.170.270.10:FF:000013">
    <property type="entry name" value="Histone-lysine N-methyltransferase SMYD1 isoform 1"/>
    <property type="match status" value="1"/>
</dbReference>
<dbReference type="PROSITE" id="PS01360">
    <property type="entry name" value="ZF_MYND_1"/>
    <property type="match status" value="1"/>
</dbReference>
<keyword evidence="4" id="KW-0949">S-adenosyl-L-methionine</keyword>
<dbReference type="GeneID" id="115040867"/>
<dbReference type="RefSeq" id="XP_029353820.1">
    <property type="nucleotide sequence ID" value="XM_029497960.1"/>
</dbReference>
<dbReference type="GO" id="GO:0032259">
    <property type="term" value="P:methylation"/>
    <property type="evidence" value="ECO:0007669"/>
    <property type="project" value="UniProtKB-KW"/>
</dbReference>
<evidence type="ECO:0000256" key="5">
    <source>
        <dbReference type="ARBA" id="ARBA00022723"/>
    </source>
</evidence>
<dbReference type="Ensembl" id="ENSENLT00000026438.1">
    <property type="protein sequence ID" value="ENSENLP00000025631.1"/>
    <property type="gene ID" value="ENSENLG00000011547.1"/>
</dbReference>
<evidence type="ECO:0000256" key="3">
    <source>
        <dbReference type="ARBA" id="ARBA00022679"/>
    </source>
</evidence>
<dbReference type="SUPFAM" id="SSF82199">
    <property type="entry name" value="SET domain"/>
    <property type="match status" value="1"/>
</dbReference>
<dbReference type="PANTHER" id="PTHR12197">
    <property type="entry name" value="HISTONE-LYSINE N-METHYLTRANSFERASE SMYD"/>
    <property type="match status" value="1"/>
</dbReference>
<evidence type="ECO:0000259" key="10">
    <source>
        <dbReference type="PROSITE" id="PS50280"/>
    </source>
</evidence>
<dbReference type="AlphaFoldDB" id="A0A665V1U8"/>
<evidence type="ECO:0000313" key="13">
    <source>
        <dbReference type="Proteomes" id="UP000472264"/>
    </source>
</evidence>
<dbReference type="InterPro" id="IPR011990">
    <property type="entry name" value="TPR-like_helical_dom_sf"/>
</dbReference>
<evidence type="ECO:0000259" key="11">
    <source>
        <dbReference type="PROSITE" id="PS50865"/>
    </source>
</evidence>
<evidence type="ECO:0000256" key="6">
    <source>
        <dbReference type="ARBA" id="ARBA00022771"/>
    </source>
</evidence>
<keyword evidence="13" id="KW-1185">Reference proteome</keyword>
<keyword evidence="3" id="KW-0808">Transferase</keyword>
<dbReference type="GO" id="GO:0008270">
    <property type="term" value="F:zinc ion binding"/>
    <property type="evidence" value="ECO:0007669"/>
    <property type="project" value="UniProtKB-KW"/>
</dbReference>
<comment type="catalytic activity">
    <reaction evidence="8">
        <text>L-lysyl(4)-[histone H3] + 3 S-adenosyl-L-methionine = N(6),N(6),N(6)-trimethyl-L-lysyl(4)-[histone H3] + 3 S-adenosyl-L-homocysteine + 3 H(+)</text>
        <dbReference type="Rhea" id="RHEA:60260"/>
        <dbReference type="Rhea" id="RHEA-COMP:15537"/>
        <dbReference type="Rhea" id="RHEA-COMP:15547"/>
        <dbReference type="ChEBI" id="CHEBI:15378"/>
        <dbReference type="ChEBI" id="CHEBI:29969"/>
        <dbReference type="ChEBI" id="CHEBI:57856"/>
        <dbReference type="ChEBI" id="CHEBI:59789"/>
        <dbReference type="ChEBI" id="CHEBI:61961"/>
        <dbReference type="EC" id="2.1.1.354"/>
    </reaction>
</comment>
<evidence type="ECO:0000256" key="4">
    <source>
        <dbReference type="ARBA" id="ARBA00022691"/>
    </source>
</evidence>
<dbReference type="OrthoDB" id="265717at2759"/>
<evidence type="ECO:0000256" key="7">
    <source>
        <dbReference type="ARBA" id="ARBA00022833"/>
    </source>
</evidence>
<dbReference type="Pfam" id="PF01753">
    <property type="entry name" value="zf-MYND"/>
    <property type="match status" value="1"/>
</dbReference>
<proteinExistence type="predicted"/>
<dbReference type="InterPro" id="IPR046341">
    <property type="entry name" value="SET_dom_sf"/>
</dbReference>
<dbReference type="InParanoid" id="A0A665V1U8"/>
<dbReference type="GO" id="GO:0140999">
    <property type="term" value="F:histone H3K4 trimethyltransferase activity"/>
    <property type="evidence" value="ECO:0007669"/>
    <property type="project" value="UniProtKB-EC"/>
</dbReference>
<keyword evidence="2" id="KW-0489">Methyltransferase</keyword>
<dbReference type="SUPFAM" id="SSF48452">
    <property type="entry name" value="TPR-like"/>
    <property type="match status" value="1"/>
</dbReference>
<dbReference type="SMART" id="SM00317">
    <property type="entry name" value="SET"/>
    <property type="match status" value="1"/>
</dbReference>
<feature type="domain" description="MYND-type" evidence="11">
    <location>
        <begin position="48"/>
        <end position="86"/>
    </location>
</feature>
<keyword evidence="7" id="KW-0862">Zinc</keyword>
<dbReference type="Gene3D" id="1.25.40.10">
    <property type="entry name" value="Tetratricopeptide repeat domain"/>
    <property type="match status" value="1"/>
</dbReference>
<evidence type="ECO:0000313" key="12">
    <source>
        <dbReference type="Ensembl" id="ENSENLP00000025631.1"/>
    </source>
</evidence>
<evidence type="ECO:0000256" key="8">
    <source>
        <dbReference type="ARBA" id="ARBA00047571"/>
    </source>
</evidence>
<dbReference type="Gene3D" id="2.170.270.10">
    <property type="entry name" value="SET domain"/>
    <property type="match status" value="1"/>
</dbReference>
<dbReference type="InterPro" id="IPR002893">
    <property type="entry name" value="Znf_MYND"/>
</dbReference>
<gene>
    <name evidence="12" type="primary">smyd3</name>
</gene>
<dbReference type="Gene3D" id="6.10.140.2220">
    <property type="match status" value="1"/>
</dbReference>
<keyword evidence="6 9" id="KW-0863">Zinc-finger</keyword>
<protein>
    <recommendedName>
        <fullName evidence="1">[histone H3]-lysine(4) N-trimethyltransferase</fullName>
        <ecNumber evidence="1">2.1.1.354</ecNumber>
    </recommendedName>
</protein>
<dbReference type="Gene3D" id="1.25.40.970">
    <property type="match status" value="1"/>
</dbReference>
<accession>A0A665V1U8</accession>
<dbReference type="PANTHER" id="PTHR12197:SF288">
    <property type="entry name" value="HISTONE-LYSINE N-METHYLTRANSFERASE SMYD3"/>
    <property type="match status" value="1"/>
</dbReference>
<sequence>MAPTLERFVSPGKGNGLRAAGGIRRGQLLHSAEPLASCVSNRLSGRVCHRCFTRPETLSRCSQCKTARYCNTTCQKQAWSGHKRECKCLRSLLPRVPTDSVRLAARIIFTLLSRSEGRSEELYTFEEHESHLNSMSEQKKQGLSQLASMLELYLQEEIPDLAQEMTSALPSSCQTPLDLIAKVTCNCFTISDAELQEIGVGLYPSLSLLNHDCRPNCVMVFEGTKLQLRAVRDINPKEELTISYIETLSLTEDRQRQLDDQYHFTCHCQRCNSQDEYGFMLSGEEATWRLLKEALPKLEEQKAESDWQALLHRCSTLLSTTGCDVPDENLFKLRMTDMALDASIHLGHWEEALSYGQKTLPIYRRYYPDPHPVHGVQLMRVGKLHHYLGHAEAALDTFKQAHEIIKLTHGCDHPLTTDLIMKMEECRAETDRKSSSCH</sequence>